<protein>
    <submittedName>
        <fullName evidence="4">Uncharacterized protein</fullName>
    </submittedName>
</protein>
<evidence type="ECO:0000313" key="4">
    <source>
        <dbReference type="EMBL" id="KAL3828243.1"/>
    </source>
</evidence>
<dbReference type="Pfam" id="PF25043">
    <property type="entry name" value="DUF7788"/>
    <property type="match status" value="1"/>
</dbReference>
<comment type="caution">
    <text evidence="4">The sequence shown here is derived from an EMBL/GenBank/DDBJ whole genome shotgun (WGS) entry which is preliminary data.</text>
</comment>
<dbReference type="Pfam" id="PF11443">
    <property type="entry name" value="DUF2828"/>
    <property type="match status" value="1"/>
</dbReference>
<reference evidence="4 5" key="1">
    <citation type="submission" date="2024-12" db="EMBL/GenBank/DDBJ databases">
        <title>The unique morphological basis and parallel evolutionary history of personate flowers in Penstemon.</title>
        <authorList>
            <person name="Depatie T.H."/>
            <person name="Wessinger C.A."/>
        </authorList>
    </citation>
    <scope>NUCLEOTIDE SEQUENCE [LARGE SCALE GENOMIC DNA]</scope>
    <source>
        <strain evidence="4">WTNN_2</strain>
        <tissue evidence="4">Leaf</tissue>
    </source>
</reference>
<sequence>MRPFRQPTTTYGAGAGAGPPSIPTMNHLTFDFENLNFPFPQMGFTENMSATFLSSGNPCLDFFFHVVPDSPPETVEERLKLSYEHDSLTTLKLICNLRGVRGTGKSDKENFYTSALWLHENHPKTLACNLEIIAQFGYFKDLPEILYRLLEGLGIRKEKKEAWRSSKKGKGRSRKYYFIKKKEGKHVDPKEADEKRRLRARVPREKRVEANMIKVKEEMEKARNLRNLKARNMAKRAEERYENDESYRFLHDRISSLFAECLKSDIQALNSNEFKNISLAAKWCPTVDSSYDKATLLCKSIGKLIFPRETSIEYDGLSDDQYVYMVRNRLRKEVLVPLHEALKLPEVYMSAKEWTSVPYERVASVAMRNYTDIFLHRDNTRFREYLENVKVGNAKITAGALLPHEIIEKNSKGSSGAAIVSELQWKRIVDDLLKKGKLTNCLAICDVSGSMSGTPMEVSVALGLLVSELSEEPWKGHVITFSSNPQLHLIKPGNLRSKTEFIRKMDWGMNTDFQKVFDKILEVAVNGNLTEDQMIKRLFVFSDMEFDQASSSPWETDYMVIQRKFREKGFRNLPEIVFWNLRDSSATPVTAKQNGVALVSGFSKNLLTLFLEEGGAIKPEDVSNLASDNQEAPDQESSSSEMNPEARMEAAISGEMYQKLVVYD</sequence>
<feature type="region of interest" description="Disordered" evidence="1">
    <location>
        <begin position="621"/>
        <end position="648"/>
    </location>
</feature>
<dbReference type="AlphaFoldDB" id="A0ABD3SVL1"/>
<evidence type="ECO:0000313" key="5">
    <source>
        <dbReference type="Proteomes" id="UP001634393"/>
    </source>
</evidence>
<dbReference type="PANTHER" id="PTHR31373:SF27">
    <property type="entry name" value="TROVE DOMAIN-CONTAINING PROTEIN"/>
    <property type="match status" value="1"/>
</dbReference>
<dbReference type="EMBL" id="JBJXBP010000005">
    <property type="protein sequence ID" value="KAL3828243.1"/>
    <property type="molecule type" value="Genomic_DNA"/>
</dbReference>
<dbReference type="InterPro" id="IPR056690">
    <property type="entry name" value="DUF7788"/>
</dbReference>
<dbReference type="InterPro" id="IPR058580">
    <property type="entry name" value="DUF2828"/>
</dbReference>
<evidence type="ECO:0000259" key="3">
    <source>
        <dbReference type="Pfam" id="PF25043"/>
    </source>
</evidence>
<evidence type="ECO:0000259" key="2">
    <source>
        <dbReference type="Pfam" id="PF11443"/>
    </source>
</evidence>
<proteinExistence type="predicted"/>
<dbReference type="PIRSF" id="PIRSF015417">
    <property type="entry name" value="T31B5_30_vWA"/>
    <property type="match status" value="1"/>
</dbReference>
<accession>A0ABD3SVL1</accession>
<dbReference type="Gene3D" id="3.40.50.410">
    <property type="entry name" value="von Willebrand factor, type A domain"/>
    <property type="match status" value="1"/>
</dbReference>
<feature type="domain" description="DUF2828" evidence="2">
    <location>
        <begin position="45"/>
        <end position="438"/>
    </location>
</feature>
<dbReference type="Proteomes" id="UP001634393">
    <property type="component" value="Unassembled WGS sequence"/>
</dbReference>
<organism evidence="4 5">
    <name type="scientific">Penstemon smallii</name>
    <dbReference type="NCBI Taxonomy" id="265156"/>
    <lineage>
        <taxon>Eukaryota</taxon>
        <taxon>Viridiplantae</taxon>
        <taxon>Streptophyta</taxon>
        <taxon>Embryophyta</taxon>
        <taxon>Tracheophyta</taxon>
        <taxon>Spermatophyta</taxon>
        <taxon>Magnoliopsida</taxon>
        <taxon>eudicotyledons</taxon>
        <taxon>Gunneridae</taxon>
        <taxon>Pentapetalae</taxon>
        <taxon>asterids</taxon>
        <taxon>lamiids</taxon>
        <taxon>Lamiales</taxon>
        <taxon>Plantaginaceae</taxon>
        <taxon>Cheloneae</taxon>
        <taxon>Penstemon</taxon>
    </lineage>
</organism>
<name>A0ABD3SVL1_9LAMI</name>
<feature type="compositionally biased region" description="Polar residues" evidence="1">
    <location>
        <begin position="624"/>
        <end position="642"/>
    </location>
</feature>
<keyword evidence="5" id="KW-1185">Reference proteome</keyword>
<dbReference type="CDD" id="cd00198">
    <property type="entry name" value="vWFA"/>
    <property type="match status" value="1"/>
</dbReference>
<dbReference type="InterPro" id="IPR011205">
    <property type="entry name" value="UCP015417_vWA"/>
</dbReference>
<feature type="domain" description="DUF7788" evidence="3">
    <location>
        <begin position="440"/>
        <end position="652"/>
    </location>
</feature>
<evidence type="ECO:0000256" key="1">
    <source>
        <dbReference type="SAM" id="MobiDB-lite"/>
    </source>
</evidence>
<dbReference type="InterPro" id="IPR036465">
    <property type="entry name" value="vWFA_dom_sf"/>
</dbReference>
<dbReference type="SUPFAM" id="SSF53300">
    <property type="entry name" value="vWA-like"/>
    <property type="match status" value="1"/>
</dbReference>
<dbReference type="PANTHER" id="PTHR31373">
    <property type="entry name" value="OS06G0652100 PROTEIN"/>
    <property type="match status" value="1"/>
</dbReference>
<gene>
    <name evidence="4" type="ORF">ACJIZ3_017045</name>
</gene>